<sequence>MTATTAQPTANLDLAAQTRNIHIIPARTVDGVGFQVLDVYKDGVRVNRLRHRGTVRQACARAILGYAHDTQPDFAALVAAVRG</sequence>
<evidence type="ECO:0000313" key="2">
    <source>
        <dbReference type="Proteomes" id="UP000610966"/>
    </source>
</evidence>
<keyword evidence="2" id="KW-1185">Reference proteome</keyword>
<protein>
    <submittedName>
        <fullName evidence="1">Uncharacterized protein</fullName>
    </submittedName>
</protein>
<dbReference type="EMBL" id="BOOG01000021">
    <property type="protein sequence ID" value="GIH70365.1"/>
    <property type="molecule type" value="Genomic_DNA"/>
</dbReference>
<comment type="caution">
    <text evidence="1">The sequence shown here is derived from an EMBL/GenBank/DDBJ whole genome shotgun (WGS) entry which is preliminary data.</text>
</comment>
<dbReference type="RefSeq" id="WP_204016084.1">
    <property type="nucleotide sequence ID" value="NZ_BOOG01000021.1"/>
</dbReference>
<organism evidence="1 2">
    <name type="scientific">Sphaerimonospora thailandensis</name>
    <dbReference type="NCBI Taxonomy" id="795644"/>
    <lineage>
        <taxon>Bacteria</taxon>
        <taxon>Bacillati</taxon>
        <taxon>Actinomycetota</taxon>
        <taxon>Actinomycetes</taxon>
        <taxon>Streptosporangiales</taxon>
        <taxon>Streptosporangiaceae</taxon>
        <taxon>Sphaerimonospora</taxon>
    </lineage>
</organism>
<name>A0A8J3R9G4_9ACTN</name>
<gene>
    <name evidence="1" type="ORF">Mth01_26180</name>
</gene>
<dbReference type="AlphaFoldDB" id="A0A8J3R9G4"/>
<proteinExistence type="predicted"/>
<dbReference type="Proteomes" id="UP000610966">
    <property type="component" value="Unassembled WGS sequence"/>
</dbReference>
<accession>A0A8J3R9G4</accession>
<evidence type="ECO:0000313" key="1">
    <source>
        <dbReference type="EMBL" id="GIH70365.1"/>
    </source>
</evidence>
<reference evidence="1" key="1">
    <citation type="submission" date="2021-01" db="EMBL/GenBank/DDBJ databases">
        <title>Whole genome shotgun sequence of Sphaerimonospora thailandensis NBRC 107569.</title>
        <authorList>
            <person name="Komaki H."/>
            <person name="Tamura T."/>
        </authorList>
    </citation>
    <scope>NUCLEOTIDE SEQUENCE</scope>
    <source>
        <strain evidence="1">NBRC 107569</strain>
    </source>
</reference>